<keyword evidence="8 10" id="KW-0408">Iron</keyword>
<evidence type="ECO:0000256" key="5">
    <source>
        <dbReference type="ARBA" id="ARBA00022723"/>
    </source>
</evidence>
<dbReference type="STRING" id="1839936.SBU_001502"/>
<evidence type="ECO:0000256" key="9">
    <source>
        <dbReference type="ARBA" id="ARBA00023014"/>
    </source>
</evidence>
<accession>A0A1F2P304</accession>
<comment type="function">
    <text evidence="10">Part of a complex that catalyzes the reversible reduction of CoM-S-S-CoB to the thiol-coenzymes H-S-CoM (coenzyme M) and H-S-CoB (coenzyme B).</text>
</comment>
<dbReference type="SUPFAM" id="SSF51905">
    <property type="entry name" value="FAD/NAD(P)-binding domain"/>
    <property type="match status" value="1"/>
</dbReference>
<keyword evidence="6 10" id="KW-0274">FAD</keyword>
<comment type="cofactor">
    <cofactor evidence="1 10">
        <name>FAD</name>
        <dbReference type="ChEBI" id="CHEBI:57692"/>
    </cofactor>
</comment>
<reference evidence="13 14" key="1">
    <citation type="submission" date="2016-05" db="EMBL/GenBank/DDBJ databases">
        <title>Microbial consortia oxidize butane by reversing methanogenesis.</title>
        <authorList>
            <person name="Laso-Perez R."/>
            <person name="Richter M."/>
            <person name="Wegener G."/>
            <person name="Musat F."/>
        </authorList>
    </citation>
    <scope>NUCLEOTIDE SEQUENCE [LARGE SCALE GENOMIC DNA]</scope>
    <source>
        <strain evidence="13">BOX1</strain>
    </source>
</reference>
<comment type="subunit">
    <text evidence="10">The ferredoxin:CoB-CoM heterodisulfide reductase is composed of three subunits; HdrA, HdrB and HdrC.</text>
</comment>
<dbReference type="GO" id="GO:0051539">
    <property type="term" value="F:4 iron, 4 sulfur cluster binding"/>
    <property type="evidence" value="ECO:0007669"/>
    <property type="project" value="UniProtKB-UniRule"/>
</dbReference>
<evidence type="ECO:0000259" key="11">
    <source>
        <dbReference type="PROSITE" id="PS51379"/>
    </source>
</evidence>
<dbReference type="Gene3D" id="3.50.50.60">
    <property type="entry name" value="FAD/NAD(P)-binding domain"/>
    <property type="match status" value="1"/>
</dbReference>
<keyword evidence="9 10" id="KW-0411">Iron-sulfur</keyword>
<dbReference type="Proteomes" id="UP000885936">
    <property type="component" value="Unassembled WGS sequence"/>
</dbReference>
<keyword evidence="3 10" id="KW-0004">4Fe-4S</keyword>
<evidence type="ECO:0000313" key="13">
    <source>
        <dbReference type="EMBL" id="OFV65574.1"/>
    </source>
</evidence>
<evidence type="ECO:0000256" key="4">
    <source>
        <dbReference type="ARBA" id="ARBA00022630"/>
    </source>
</evidence>
<dbReference type="PROSITE" id="PS51379">
    <property type="entry name" value="4FE4S_FER_2"/>
    <property type="match status" value="2"/>
</dbReference>
<comment type="similarity">
    <text evidence="2 10">Belongs to the HdrA family.</text>
</comment>
<dbReference type="Gene3D" id="3.30.70.3270">
    <property type="match status" value="1"/>
</dbReference>
<dbReference type="Gene3D" id="3.40.50.720">
    <property type="entry name" value="NAD(P)-binding Rossmann-like Domain"/>
    <property type="match status" value="1"/>
</dbReference>
<evidence type="ECO:0000313" key="12">
    <source>
        <dbReference type="EMBL" id="HEC57842.1"/>
    </source>
</evidence>
<evidence type="ECO:0000256" key="2">
    <source>
        <dbReference type="ARBA" id="ARBA00006561"/>
    </source>
</evidence>
<comment type="pathway">
    <text evidence="10">Cofactor metabolism; coenzyme M-coenzyme B heterodisulfide reduction; coenzyme B and coenzyme M from coenzyme M-coenzyme B heterodisulfide: step 1/1.</text>
</comment>
<evidence type="ECO:0000313" key="14">
    <source>
        <dbReference type="Proteomes" id="UP000185779"/>
    </source>
</evidence>
<dbReference type="Proteomes" id="UP000185779">
    <property type="component" value="Unassembled WGS sequence"/>
</dbReference>
<keyword evidence="7 10" id="KW-0560">Oxidoreductase</keyword>
<keyword evidence="14" id="KW-1185">Reference proteome</keyword>
<dbReference type="InterPro" id="IPR023753">
    <property type="entry name" value="FAD/NAD-binding_dom"/>
</dbReference>
<gene>
    <name evidence="13" type="primary">hdrA</name>
    <name evidence="12" type="ORF">ENI32_08250</name>
    <name evidence="13" type="ORF">SBU_001502</name>
</gene>
<reference evidence="12" key="2">
    <citation type="journal article" date="2020" name="mSystems">
        <title>Genome- and Community-Level Interaction Insights into Carbon Utilization and Element Cycling Functions of Hydrothermarchaeota in Hydrothermal Sediment.</title>
        <authorList>
            <person name="Zhou Z."/>
            <person name="Liu Y."/>
            <person name="Xu W."/>
            <person name="Pan J."/>
            <person name="Luo Z.H."/>
            <person name="Li M."/>
        </authorList>
    </citation>
    <scope>NUCLEOTIDE SEQUENCE [LARGE SCALE GENOMIC DNA]</scope>
    <source>
        <strain evidence="12">HyVt-386</strain>
    </source>
</reference>
<sequence>MSEEETVVYSCYCALSEDEIKEVGGELKEVDGVKDVLDGYDLCSASGQEDLIKEIKEKGIKRLLLLCSASKLPDLTFDRVLRETGVDPIIIPLKGKEDLVERVKEAISSTPSPKTTRKVVPAALVIGGGIAGIQASLDIADAGFKVYLVEREPSIGGHMAQLDKTFPTLDCSACILTPKMVDVPRNENIELITYAEVTKVEGEAGDFHVTVVKKPRYVDENKCTGCGVCAEVCPVYFKSEFNMELGVRKAAFVPFPQAVPLKYTLSRDACMRCGLCKIACEAGAIDYDQKETVYELNVGCIVVATGYDQFDARLKPEYGYGKYDNVITGLEFERMVSPSGPTGGKVLINGKPPTKVVFIQCVGSRDKNHNPYCSRVCCMYAAKQAHLIREKVHDAEITICYMDVRAFGKGYEEFYERVQRERVLYVRGNPSEIYKRGDMLVVRGEDTLTGEAYEREADLVVLATGITPRADSKAVAELLGLDLDENGFFREIDPQHAIDTPREGVFLAGCCQSPKDIPDTVAQASGAAAKAAIFLSRSKKAEEEVLA</sequence>
<dbReference type="InterPro" id="IPR017900">
    <property type="entry name" value="4Fe4S_Fe_S_CS"/>
</dbReference>
<dbReference type="PANTHER" id="PTHR43498">
    <property type="entry name" value="FERREDOXIN:COB-COM HETERODISULFIDE REDUCTASE SUBUNIT A"/>
    <property type="match status" value="1"/>
</dbReference>
<dbReference type="GO" id="GO:0046872">
    <property type="term" value="F:metal ion binding"/>
    <property type="evidence" value="ECO:0007669"/>
    <property type="project" value="UniProtKB-KW"/>
</dbReference>
<name>A0A1F2P304_9EURY</name>
<evidence type="ECO:0000256" key="7">
    <source>
        <dbReference type="ARBA" id="ARBA00023002"/>
    </source>
</evidence>
<proteinExistence type="inferred from homology"/>
<dbReference type="InterPro" id="IPR017896">
    <property type="entry name" value="4Fe4S_Fe-S-bd"/>
</dbReference>
<evidence type="ECO:0000256" key="3">
    <source>
        <dbReference type="ARBA" id="ARBA00022485"/>
    </source>
</evidence>
<dbReference type="AlphaFoldDB" id="A0A1F2P304"/>
<dbReference type="InterPro" id="IPR039650">
    <property type="entry name" value="HdrA-like"/>
</dbReference>
<protein>
    <recommendedName>
        <fullName evidence="10">CoB--CoM heterodisulfide reductase iron-sulfur subunit A</fullName>
        <ecNumber evidence="10">1.8.-.-</ecNumber>
    </recommendedName>
</protein>
<dbReference type="PANTHER" id="PTHR43498:SF1">
    <property type="entry name" value="COB--COM HETERODISULFIDE REDUCTASE IRON-SULFUR SUBUNIT A"/>
    <property type="match status" value="1"/>
</dbReference>
<dbReference type="PATRIC" id="fig|1839936.3.peg.1526"/>
<evidence type="ECO:0000256" key="10">
    <source>
        <dbReference type="RuleBase" id="RU366072"/>
    </source>
</evidence>
<evidence type="ECO:0000256" key="1">
    <source>
        <dbReference type="ARBA" id="ARBA00001974"/>
    </source>
</evidence>
<organism evidence="13 14">
    <name type="scientific">Candidatus Syntropharchaeum butanivorans</name>
    <dbReference type="NCBI Taxonomy" id="1839936"/>
    <lineage>
        <taxon>Archaea</taxon>
        <taxon>Methanobacteriati</taxon>
        <taxon>Methanobacteriota</taxon>
        <taxon>Stenosarchaea group</taxon>
        <taxon>Methanomicrobia</taxon>
        <taxon>Methanosarcinales</taxon>
        <taxon>ANME-2 cluster</taxon>
        <taxon>Candidatus Syntropharchaeum</taxon>
    </lineage>
</organism>
<evidence type="ECO:0000256" key="8">
    <source>
        <dbReference type="ARBA" id="ARBA00023004"/>
    </source>
</evidence>
<feature type="domain" description="4Fe-4S ferredoxin-type" evidence="11">
    <location>
        <begin position="213"/>
        <end position="244"/>
    </location>
</feature>
<dbReference type="GO" id="GO:0016491">
    <property type="term" value="F:oxidoreductase activity"/>
    <property type="evidence" value="ECO:0007669"/>
    <property type="project" value="UniProtKB-UniRule"/>
</dbReference>
<dbReference type="UniPathway" id="UPA00647">
    <property type="reaction ID" value="UER00700"/>
</dbReference>
<dbReference type="EMBL" id="DRIE01000133">
    <property type="protein sequence ID" value="HEC57842.1"/>
    <property type="molecule type" value="Genomic_DNA"/>
</dbReference>
<feature type="domain" description="4Fe-4S ferredoxin-type" evidence="11">
    <location>
        <begin position="261"/>
        <end position="290"/>
    </location>
</feature>
<dbReference type="Pfam" id="PF00037">
    <property type="entry name" value="Fer4"/>
    <property type="match status" value="1"/>
</dbReference>
<dbReference type="InterPro" id="IPR036188">
    <property type="entry name" value="FAD/NAD-bd_sf"/>
</dbReference>
<evidence type="ECO:0000256" key="6">
    <source>
        <dbReference type="ARBA" id="ARBA00022827"/>
    </source>
</evidence>
<keyword evidence="4 10" id="KW-0285">Flavoprotein</keyword>
<dbReference type="PROSITE" id="PS00198">
    <property type="entry name" value="4FE4S_FER_1"/>
    <property type="match status" value="2"/>
</dbReference>
<comment type="cofactor">
    <cofactor evidence="10">
        <name>[4Fe-4S] cluster</name>
        <dbReference type="ChEBI" id="CHEBI:49883"/>
    </cofactor>
</comment>
<dbReference type="Pfam" id="PF07992">
    <property type="entry name" value="Pyr_redox_2"/>
    <property type="match status" value="1"/>
</dbReference>
<dbReference type="EC" id="1.8.-.-" evidence="10"/>
<dbReference type="EMBL" id="LYOR01000010">
    <property type="protein sequence ID" value="OFV65574.1"/>
    <property type="molecule type" value="Genomic_DNA"/>
</dbReference>
<comment type="caution">
    <text evidence="13">The sequence shown here is derived from an EMBL/GenBank/DDBJ whole genome shotgun (WGS) entry which is preliminary data.</text>
</comment>
<dbReference type="Pfam" id="PF12831">
    <property type="entry name" value="FAD_oxidored"/>
    <property type="match status" value="1"/>
</dbReference>
<keyword evidence="5 10" id="KW-0479">Metal-binding</keyword>